<protein>
    <submittedName>
        <fullName evidence="5">Cephalosporin-C deacetylase</fullName>
    </submittedName>
</protein>
<gene>
    <name evidence="5" type="ORF">GA0070616_0258</name>
</gene>
<keyword evidence="6" id="KW-1185">Reference proteome</keyword>
<feature type="domain" description="Acetyl xylan esterase" evidence="4">
    <location>
        <begin position="1"/>
        <end position="319"/>
    </location>
</feature>
<dbReference type="InterPro" id="IPR008391">
    <property type="entry name" value="AXE1_dom"/>
</dbReference>
<dbReference type="GO" id="GO:0052689">
    <property type="term" value="F:carboxylic ester hydrolase activity"/>
    <property type="evidence" value="ECO:0007669"/>
    <property type="project" value="TreeGrafter"/>
</dbReference>
<dbReference type="InterPro" id="IPR039069">
    <property type="entry name" value="CE7"/>
</dbReference>
<dbReference type="SUPFAM" id="SSF53474">
    <property type="entry name" value="alpha/beta-Hydrolases"/>
    <property type="match status" value="1"/>
</dbReference>
<sequence>MPHFDLPPEQLRNYRPELAEPADFDEFWSTTLAAADAHDLHVTATPVDTGLTLVDTFDVRFPGYGGSPVSAWLHLPARRVGPLPAVVEYVGYGGGRGLAHERILYAAAGYAHLIMDTRGQGSSWSVGDTPDPAADSGGPAHPGFMTRGILDPHTYYYRRVFTDAVRAVRAVRVLDAVDPARVVVTGASQGGGISLAVAGLVDDLAAVMTDVPFLCDFPRATTLVDTLPYAEVARYLKAHRDHVDPVYRTLGYVDGVSHARRATAPALFSVALMDDVCPPSTVYAAYNCYAGVKEMREYPFNNHEGGQGFHDREKLTFLRRVVPAPPAG</sequence>
<reference evidence="5 6" key="1">
    <citation type="submission" date="2016-06" db="EMBL/GenBank/DDBJ databases">
        <authorList>
            <person name="Kjaerup R.B."/>
            <person name="Dalgaard T.S."/>
            <person name="Juul-Madsen H.R."/>
        </authorList>
    </citation>
    <scope>NUCLEOTIDE SEQUENCE [LARGE SCALE GENOMIC DNA]</scope>
    <source>
        <strain evidence="5 6">DSM 43818</strain>
    </source>
</reference>
<dbReference type="AlphaFoldDB" id="A0A1C6R9R4"/>
<dbReference type="PANTHER" id="PTHR40111:SF1">
    <property type="entry name" value="CEPHALOSPORIN-C DEACETYLASE"/>
    <property type="match status" value="1"/>
</dbReference>
<evidence type="ECO:0000256" key="1">
    <source>
        <dbReference type="PIRSR" id="PIRSR639069-1"/>
    </source>
</evidence>
<feature type="binding site" evidence="2">
    <location>
        <position position="92"/>
    </location>
    <ligand>
        <name>substrate</name>
    </ligand>
</feature>
<organism evidence="5 6">
    <name type="scientific">Micromonospora nigra</name>
    <dbReference type="NCBI Taxonomy" id="145857"/>
    <lineage>
        <taxon>Bacteria</taxon>
        <taxon>Bacillati</taxon>
        <taxon>Actinomycetota</taxon>
        <taxon>Actinomycetes</taxon>
        <taxon>Micromonosporales</taxon>
        <taxon>Micromonosporaceae</taxon>
        <taxon>Micromonospora</taxon>
    </lineage>
</organism>
<evidence type="ECO:0000313" key="6">
    <source>
        <dbReference type="Proteomes" id="UP000199699"/>
    </source>
</evidence>
<evidence type="ECO:0000256" key="2">
    <source>
        <dbReference type="PIRSR" id="PIRSR639069-2"/>
    </source>
</evidence>
<dbReference type="EMBL" id="FMHT01000003">
    <property type="protein sequence ID" value="SCL13858.1"/>
    <property type="molecule type" value="Genomic_DNA"/>
</dbReference>
<evidence type="ECO:0000313" key="5">
    <source>
        <dbReference type="EMBL" id="SCL13858.1"/>
    </source>
</evidence>
<dbReference type="Gene3D" id="3.40.50.1820">
    <property type="entry name" value="alpha/beta hydrolase"/>
    <property type="match status" value="1"/>
</dbReference>
<evidence type="ECO:0000256" key="3">
    <source>
        <dbReference type="SAM" id="MobiDB-lite"/>
    </source>
</evidence>
<feature type="active site" description="Nucleophile" evidence="1">
    <location>
        <position position="188"/>
    </location>
</feature>
<dbReference type="RefSeq" id="WP_091075017.1">
    <property type="nucleotide sequence ID" value="NZ_FMHT01000003.1"/>
</dbReference>
<feature type="active site" description="Charge relay system" evidence="1">
    <location>
        <position position="303"/>
    </location>
</feature>
<feature type="region of interest" description="Disordered" evidence="3">
    <location>
        <begin position="121"/>
        <end position="140"/>
    </location>
</feature>
<dbReference type="Pfam" id="PF05448">
    <property type="entry name" value="AXE1"/>
    <property type="match status" value="1"/>
</dbReference>
<evidence type="ECO:0000259" key="4">
    <source>
        <dbReference type="Pfam" id="PF05448"/>
    </source>
</evidence>
<name>A0A1C6R9R4_9ACTN</name>
<dbReference type="PANTHER" id="PTHR40111">
    <property type="entry name" value="CEPHALOSPORIN-C DEACETYLASE"/>
    <property type="match status" value="1"/>
</dbReference>
<feature type="active site" description="Charge relay system" evidence="1">
    <location>
        <position position="274"/>
    </location>
</feature>
<dbReference type="Proteomes" id="UP000199699">
    <property type="component" value="Unassembled WGS sequence"/>
</dbReference>
<proteinExistence type="predicted"/>
<dbReference type="STRING" id="145857.GA0070616_0258"/>
<dbReference type="OrthoDB" id="9770528at2"/>
<accession>A0A1C6R9R4</accession>
<dbReference type="GO" id="GO:0005976">
    <property type="term" value="P:polysaccharide metabolic process"/>
    <property type="evidence" value="ECO:0007669"/>
    <property type="project" value="TreeGrafter"/>
</dbReference>
<dbReference type="InterPro" id="IPR029058">
    <property type="entry name" value="AB_hydrolase_fold"/>
</dbReference>